<organism evidence="2 3">
    <name type="scientific">Antricoccus suffuscus</name>
    <dbReference type="NCBI Taxonomy" id="1629062"/>
    <lineage>
        <taxon>Bacteria</taxon>
        <taxon>Bacillati</taxon>
        <taxon>Actinomycetota</taxon>
        <taxon>Actinomycetes</taxon>
        <taxon>Geodermatophilales</taxon>
        <taxon>Antricoccaceae</taxon>
        <taxon>Antricoccus</taxon>
    </lineage>
</organism>
<keyword evidence="3" id="KW-1185">Reference proteome</keyword>
<dbReference type="Pfam" id="PF04480">
    <property type="entry name" value="DUF559"/>
    <property type="match status" value="1"/>
</dbReference>
<dbReference type="Gene3D" id="3.40.960.10">
    <property type="entry name" value="VSR Endonuclease"/>
    <property type="match status" value="1"/>
</dbReference>
<dbReference type="EMBL" id="PVUE01000001">
    <property type="protein sequence ID" value="PRZ44441.1"/>
    <property type="molecule type" value="Genomic_DNA"/>
</dbReference>
<protein>
    <submittedName>
        <fullName evidence="2">Uncharacterized protein DUF559</fullName>
    </submittedName>
</protein>
<evidence type="ECO:0000259" key="1">
    <source>
        <dbReference type="Pfam" id="PF04480"/>
    </source>
</evidence>
<evidence type="ECO:0000313" key="3">
    <source>
        <dbReference type="Proteomes" id="UP000237752"/>
    </source>
</evidence>
<dbReference type="AlphaFoldDB" id="A0A2T1A769"/>
<dbReference type="InterPro" id="IPR011335">
    <property type="entry name" value="Restrct_endonuc-II-like"/>
</dbReference>
<dbReference type="SUPFAM" id="SSF52980">
    <property type="entry name" value="Restriction endonuclease-like"/>
    <property type="match status" value="1"/>
</dbReference>
<gene>
    <name evidence="2" type="ORF">CLV47_101567</name>
</gene>
<name>A0A2T1A769_9ACTN</name>
<comment type="caution">
    <text evidence="2">The sequence shown here is derived from an EMBL/GenBank/DDBJ whole genome shotgun (WGS) entry which is preliminary data.</text>
</comment>
<dbReference type="InterPro" id="IPR007569">
    <property type="entry name" value="DUF559"/>
</dbReference>
<accession>A0A2T1A769</accession>
<proteinExistence type="predicted"/>
<feature type="domain" description="DUF559" evidence="1">
    <location>
        <begin position="251"/>
        <end position="328"/>
    </location>
</feature>
<dbReference type="Proteomes" id="UP000237752">
    <property type="component" value="Unassembled WGS sequence"/>
</dbReference>
<dbReference type="OrthoDB" id="5143202at2"/>
<reference evidence="2 3" key="1">
    <citation type="submission" date="2018-03" db="EMBL/GenBank/DDBJ databases">
        <title>Genomic Encyclopedia of Archaeal and Bacterial Type Strains, Phase II (KMG-II): from individual species to whole genera.</title>
        <authorList>
            <person name="Goeker M."/>
        </authorList>
    </citation>
    <scope>NUCLEOTIDE SEQUENCE [LARGE SCALE GENOMIC DNA]</scope>
    <source>
        <strain evidence="2 3">DSM 100065</strain>
    </source>
</reference>
<evidence type="ECO:0000313" key="2">
    <source>
        <dbReference type="EMBL" id="PRZ44441.1"/>
    </source>
</evidence>
<sequence length="345" mass="38359">MGALSLHMKSIRGYPQAPRDRLCRRTPAVSLIRMTSRRLVPGPIANLARQQAGVVSTAQLRANGMTKTQIARLVGDVWQRIDKGLYYTNTSDVPWKALVWAGYIAGGDDAVACGRTAARLFGLIDDDERPIVIMVPRERSPQRRWFVEYRRATVGIRRTQTRQGIRCTSVADTVLDVCASGTVQDVVALISRAIQQRLTSGRQLAAAMDRRRAVKFRPEIIAMISDAADGAHSPLEVEYLRKVERAHGLPKGRRQRHAGNAKQWVDVIYRAYGLIVELDGEATHRRAAFRDRTRDNANAKVGWTTLRFGWHEIMADPCGVAAQIIEALIARGWRGIPAQCSTCAA</sequence>